<accession>A0A9D4US23</accession>
<gene>
    <name evidence="2" type="ORF">GOP47_0011048</name>
</gene>
<dbReference type="Proteomes" id="UP000886520">
    <property type="component" value="Chromosome 11"/>
</dbReference>
<evidence type="ECO:0000313" key="2">
    <source>
        <dbReference type="EMBL" id="KAI5073035.1"/>
    </source>
</evidence>
<sequence>MPLEDKFPKIMMLRRSTGAKQGWFAYVLQLGGIAQNHQFDPGGAYTVLVEARGFPFDPGVFYYLNNAMVEHECSTRGDMCTEMEHLLVENEALLPGCVPKVDGFISKAGLCMYAKWILQFGKLELLGLMADIRGPLLGGVAVACKPALRKGPLEDHQVVETEQGGHQKGELVKREAPQEGLGSPMGLHGNAGTRAQCREKIRAMGAQDERQAGR</sequence>
<protein>
    <submittedName>
        <fullName evidence="2">Uncharacterized protein</fullName>
    </submittedName>
</protein>
<reference evidence="2" key="1">
    <citation type="submission" date="2021-01" db="EMBL/GenBank/DDBJ databases">
        <title>Adiantum capillus-veneris genome.</title>
        <authorList>
            <person name="Fang Y."/>
            <person name="Liao Q."/>
        </authorList>
    </citation>
    <scope>NUCLEOTIDE SEQUENCE</scope>
    <source>
        <strain evidence="2">H3</strain>
        <tissue evidence="2">Leaf</tissue>
    </source>
</reference>
<name>A0A9D4US23_ADICA</name>
<proteinExistence type="predicted"/>
<feature type="region of interest" description="Disordered" evidence="1">
    <location>
        <begin position="160"/>
        <end position="191"/>
    </location>
</feature>
<dbReference type="AlphaFoldDB" id="A0A9D4US23"/>
<evidence type="ECO:0000256" key="1">
    <source>
        <dbReference type="SAM" id="MobiDB-lite"/>
    </source>
</evidence>
<feature type="compositionally biased region" description="Basic and acidic residues" evidence="1">
    <location>
        <begin position="160"/>
        <end position="177"/>
    </location>
</feature>
<keyword evidence="3" id="KW-1185">Reference proteome</keyword>
<comment type="caution">
    <text evidence="2">The sequence shown here is derived from an EMBL/GenBank/DDBJ whole genome shotgun (WGS) entry which is preliminary data.</text>
</comment>
<dbReference type="EMBL" id="JABFUD020000011">
    <property type="protein sequence ID" value="KAI5073035.1"/>
    <property type="molecule type" value="Genomic_DNA"/>
</dbReference>
<organism evidence="2 3">
    <name type="scientific">Adiantum capillus-veneris</name>
    <name type="common">Maidenhair fern</name>
    <dbReference type="NCBI Taxonomy" id="13818"/>
    <lineage>
        <taxon>Eukaryota</taxon>
        <taxon>Viridiplantae</taxon>
        <taxon>Streptophyta</taxon>
        <taxon>Embryophyta</taxon>
        <taxon>Tracheophyta</taxon>
        <taxon>Polypodiopsida</taxon>
        <taxon>Polypodiidae</taxon>
        <taxon>Polypodiales</taxon>
        <taxon>Pteridineae</taxon>
        <taxon>Pteridaceae</taxon>
        <taxon>Vittarioideae</taxon>
        <taxon>Adiantum</taxon>
    </lineage>
</organism>
<evidence type="ECO:0000313" key="3">
    <source>
        <dbReference type="Proteomes" id="UP000886520"/>
    </source>
</evidence>